<reference evidence="1 2" key="1">
    <citation type="submission" date="2019-12" db="EMBL/GenBank/DDBJ databases">
        <title>Endophytic bacteria associated with Panax ginseng seedlings.</title>
        <authorList>
            <person name="Park J.M."/>
            <person name="Shin R."/>
            <person name="Jo S.H."/>
        </authorList>
    </citation>
    <scope>NUCLEOTIDE SEQUENCE [LARGE SCALE GENOMIC DNA]</scope>
    <source>
        <strain evidence="1 2">PgKB32</strain>
    </source>
</reference>
<dbReference type="AlphaFoldDB" id="A0A6L5BW46"/>
<evidence type="ECO:0000313" key="1">
    <source>
        <dbReference type="EMBL" id="KAF2392235.1"/>
    </source>
</evidence>
<accession>A0A6L5BW46</accession>
<comment type="caution">
    <text evidence="1">The sequence shown here is derived from an EMBL/GenBank/DDBJ whole genome shotgun (WGS) entry which is preliminary data.</text>
</comment>
<organism evidence="1 2">
    <name type="scientific">Pseudomonas frederiksbergensis</name>
    <dbReference type="NCBI Taxonomy" id="104087"/>
    <lineage>
        <taxon>Bacteria</taxon>
        <taxon>Pseudomonadati</taxon>
        <taxon>Pseudomonadota</taxon>
        <taxon>Gammaproteobacteria</taxon>
        <taxon>Pseudomonadales</taxon>
        <taxon>Pseudomonadaceae</taxon>
        <taxon>Pseudomonas</taxon>
    </lineage>
</organism>
<protein>
    <submittedName>
        <fullName evidence="1">Uncharacterized protein</fullName>
    </submittedName>
</protein>
<proteinExistence type="predicted"/>
<sequence length="194" mass="22059">MRPHSLKTALITENAFQLVAWSAGAKEAQSHFADSDDHDAWGATKPHYVYNLQATISELLVVTATKIRILQDSLSELLFDPGEMAKVDADVSRRHPSAHLRTSKTNLSIRETCNKIIHATSVAFVMRNADDQVEEFSYWSEDLAGFWFSGEVRLKGEKRGEEWVVFLNPAKFGVCIIDYIDELELNHEIHRAWE</sequence>
<gene>
    <name evidence="1" type="ORF">FX983_00184</name>
</gene>
<name>A0A6L5BW46_9PSED</name>
<dbReference type="RefSeq" id="WP_163907773.1">
    <property type="nucleotide sequence ID" value="NZ_JAAAXX010000001.1"/>
</dbReference>
<evidence type="ECO:0000313" key="2">
    <source>
        <dbReference type="Proteomes" id="UP000475265"/>
    </source>
</evidence>
<dbReference type="Proteomes" id="UP000475265">
    <property type="component" value="Unassembled WGS sequence"/>
</dbReference>
<dbReference type="EMBL" id="JAAAXX010000001">
    <property type="protein sequence ID" value="KAF2392235.1"/>
    <property type="molecule type" value="Genomic_DNA"/>
</dbReference>